<feature type="domain" description="HTH merR-type" evidence="1">
    <location>
        <begin position="66"/>
        <end position="116"/>
    </location>
</feature>
<accession>A0A6M3M5U4</accession>
<evidence type="ECO:0000259" key="1">
    <source>
        <dbReference type="Pfam" id="PF13411"/>
    </source>
</evidence>
<dbReference type="AlphaFoldDB" id="A0A6M3M5U4"/>
<dbReference type="InterPro" id="IPR000551">
    <property type="entry name" value="MerR-type_HTH_dom"/>
</dbReference>
<protein>
    <submittedName>
        <fullName evidence="3">Putative HTH family regulatory protein</fullName>
    </submittedName>
</protein>
<reference evidence="3" key="1">
    <citation type="submission" date="2020-03" db="EMBL/GenBank/DDBJ databases">
        <title>The deep terrestrial virosphere.</title>
        <authorList>
            <person name="Holmfeldt K."/>
            <person name="Nilsson E."/>
            <person name="Simone D."/>
            <person name="Lopez-Fernandez M."/>
            <person name="Wu X."/>
            <person name="de Brujin I."/>
            <person name="Lundin D."/>
            <person name="Andersson A."/>
            <person name="Bertilsson S."/>
            <person name="Dopson M."/>
        </authorList>
    </citation>
    <scope>NUCLEOTIDE SEQUENCE</scope>
    <source>
        <strain evidence="2">MM171A00991</strain>
        <strain evidence="3">MM171B01198</strain>
    </source>
</reference>
<gene>
    <name evidence="2" type="ORF">MM171A00991_0016</name>
    <name evidence="3" type="ORF">MM171B01198_0014</name>
</gene>
<proteinExistence type="predicted"/>
<sequence length="140" mass="16787">MWNYSDWYRENRARLSAARKRKYRENKEYRNGARKRARNYYIRNKKVMRPKDRFRVRDADGKNYVTIGRVAKAIGRVVDVVRAYHRRGIIPSTGIVDTRGWRLYTNVQLMLLIKAFKMFDRKELKSLAEVGAYLHGNWGE</sequence>
<dbReference type="EMBL" id="MT143653">
    <property type="protein sequence ID" value="QJA99491.1"/>
    <property type="molecule type" value="Genomic_DNA"/>
</dbReference>
<dbReference type="SUPFAM" id="SSF46955">
    <property type="entry name" value="Putative DNA-binding domain"/>
    <property type="match status" value="1"/>
</dbReference>
<dbReference type="Pfam" id="PF13411">
    <property type="entry name" value="MerR_1"/>
    <property type="match status" value="1"/>
</dbReference>
<dbReference type="GO" id="GO:0003677">
    <property type="term" value="F:DNA binding"/>
    <property type="evidence" value="ECO:0007669"/>
    <property type="project" value="InterPro"/>
</dbReference>
<name>A0A6M3M5U4_9ZZZZ</name>
<organism evidence="3">
    <name type="scientific">viral metagenome</name>
    <dbReference type="NCBI Taxonomy" id="1070528"/>
    <lineage>
        <taxon>unclassified sequences</taxon>
        <taxon>metagenomes</taxon>
        <taxon>organismal metagenomes</taxon>
    </lineage>
</organism>
<dbReference type="GO" id="GO:0006355">
    <property type="term" value="P:regulation of DNA-templated transcription"/>
    <property type="evidence" value="ECO:0007669"/>
    <property type="project" value="InterPro"/>
</dbReference>
<dbReference type="InterPro" id="IPR009061">
    <property type="entry name" value="DNA-bd_dom_put_sf"/>
</dbReference>
<evidence type="ECO:0000313" key="2">
    <source>
        <dbReference type="EMBL" id="QJA99491.1"/>
    </source>
</evidence>
<dbReference type="EMBL" id="MT143790">
    <property type="protein sequence ID" value="QJB02534.1"/>
    <property type="molecule type" value="Genomic_DNA"/>
</dbReference>
<evidence type="ECO:0000313" key="3">
    <source>
        <dbReference type="EMBL" id="QJB02534.1"/>
    </source>
</evidence>
<dbReference type="Gene3D" id="1.10.1660.10">
    <property type="match status" value="1"/>
</dbReference>